<dbReference type="Gene3D" id="1.20.58.340">
    <property type="entry name" value="Magnesium transport protein CorA, transmembrane region"/>
    <property type="match status" value="1"/>
</dbReference>
<evidence type="ECO:0000313" key="7">
    <source>
        <dbReference type="EMBL" id="KAF6841040.1"/>
    </source>
</evidence>
<organism evidence="7 8">
    <name type="scientific">Colletotrichum musicola</name>
    <dbReference type="NCBI Taxonomy" id="2175873"/>
    <lineage>
        <taxon>Eukaryota</taxon>
        <taxon>Fungi</taxon>
        <taxon>Dikarya</taxon>
        <taxon>Ascomycota</taxon>
        <taxon>Pezizomycotina</taxon>
        <taxon>Sordariomycetes</taxon>
        <taxon>Hypocreomycetidae</taxon>
        <taxon>Glomerellales</taxon>
        <taxon>Glomerellaceae</taxon>
        <taxon>Colletotrichum</taxon>
        <taxon>Colletotrichum orchidearum species complex</taxon>
    </lineage>
</organism>
<gene>
    <name evidence="7" type="ORF">CMUS01_03704</name>
</gene>
<evidence type="ECO:0000256" key="2">
    <source>
        <dbReference type="ARBA" id="ARBA00022692"/>
    </source>
</evidence>
<sequence>MEAAQSVDDYMFDEAIRSCRQITENTSYLEILSYSNPEYNSVEEHPLEMKDFEDFLHRREVFSPPSLPENVHLVAGLRLIFQKNAKHNETFAPRTISFASGAYSSMVHAFHLPRMAIETSSVVGPFFWCEVDHDDDGRAFLQIIFRKSDVRKKGKTRGWELILSHDFSTGITNGFCKGTPSSDIVSSVEQLHKCASEIEHAMLLPLIIIGHESSAKTDQKQRDVRDWLRRLENAISLRAAGDSEHFDGYHSDEFGLDLDSINRDLVECQAQVLWKSPVAFISIIRSMEEAARLFMETVPEERKSPNMRRFQKRMILRLHLYWAKWAGIETFANTTMQRLEIQRSAALSKLYNIIAQKDSKVNLQMASDQKMLAHLSRQDSEAMKGISILGAIFLPGTFLASIFSTTFFNFNDAPDMASVVSPRFWIFWAVTVPFTLIVVGLYFYWERRRAASNEQGEANLDQDMQALEASIMEMMRKRTMAKANIWTERIDRKEAMAADNDNDYGAFRLPTVPVSSNYLEVPPANV</sequence>
<dbReference type="AlphaFoldDB" id="A0A8H6NR68"/>
<dbReference type="SUPFAM" id="SSF144083">
    <property type="entry name" value="Magnesium transport protein CorA, transmembrane region"/>
    <property type="match status" value="1"/>
</dbReference>
<name>A0A8H6NR68_9PEZI</name>
<protein>
    <recommendedName>
        <fullName evidence="9">CorA-like Mg2+ transporter</fullName>
    </recommendedName>
</protein>
<evidence type="ECO:0008006" key="9">
    <source>
        <dbReference type="Google" id="ProtNLM"/>
    </source>
</evidence>
<keyword evidence="8" id="KW-1185">Reference proteome</keyword>
<dbReference type="OrthoDB" id="2830640at2759"/>
<feature type="transmembrane region" description="Helical" evidence="6">
    <location>
        <begin position="386"/>
        <end position="405"/>
    </location>
</feature>
<keyword evidence="2 6" id="KW-0812">Transmembrane</keyword>
<dbReference type="GO" id="GO:0016020">
    <property type="term" value="C:membrane"/>
    <property type="evidence" value="ECO:0007669"/>
    <property type="project" value="UniProtKB-SubCell"/>
</dbReference>
<proteinExistence type="predicted"/>
<evidence type="ECO:0000256" key="6">
    <source>
        <dbReference type="SAM" id="Phobius"/>
    </source>
</evidence>
<accession>A0A8H6NR68</accession>
<evidence type="ECO:0000256" key="5">
    <source>
        <dbReference type="SAM" id="Coils"/>
    </source>
</evidence>
<evidence type="ECO:0000313" key="8">
    <source>
        <dbReference type="Proteomes" id="UP000639643"/>
    </source>
</evidence>
<feature type="transmembrane region" description="Helical" evidence="6">
    <location>
        <begin position="425"/>
        <end position="445"/>
    </location>
</feature>
<keyword evidence="4 6" id="KW-0472">Membrane</keyword>
<keyword evidence="5" id="KW-0175">Coiled coil</keyword>
<dbReference type="InterPro" id="IPR045863">
    <property type="entry name" value="CorA_TM1_TM2"/>
</dbReference>
<evidence type="ECO:0000256" key="4">
    <source>
        <dbReference type="ARBA" id="ARBA00023136"/>
    </source>
</evidence>
<evidence type="ECO:0000256" key="1">
    <source>
        <dbReference type="ARBA" id="ARBA00004141"/>
    </source>
</evidence>
<keyword evidence="3 6" id="KW-1133">Transmembrane helix</keyword>
<evidence type="ECO:0000256" key="3">
    <source>
        <dbReference type="ARBA" id="ARBA00022989"/>
    </source>
</evidence>
<reference evidence="7" key="1">
    <citation type="journal article" date="2020" name="Phytopathology">
        <title>Genome Sequence Resources of Colletotrichum truncatum, C. plurivorum, C. musicola, and C. sojae: Four Species Pathogenic to Soybean (Glycine max).</title>
        <authorList>
            <person name="Rogerio F."/>
            <person name="Boufleur T.R."/>
            <person name="Ciampi-Guillardi M."/>
            <person name="Sukno S.A."/>
            <person name="Thon M.R."/>
            <person name="Massola Junior N.S."/>
            <person name="Baroncelli R."/>
        </authorList>
    </citation>
    <scope>NUCLEOTIDE SEQUENCE</scope>
    <source>
        <strain evidence="7">LFN0074</strain>
    </source>
</reference>
<dbReference type="Proteomes" id="UP000639643">
    <property type="component" value="Unassembled WGS sequence"/>
</dbReference>
<comment type="caution">
    <text evidence="7">The sequence shown here is derived from an EMBL/GenBank/DDBJ whole genome shotgun (WGS) entry which is preliminary data.</text>
</comment>
<dbReference type="EMBL" id="WIGM01000092">
    <property type="protein sequence ID" value="KAF6841040.1"/>
    <property type="molecule type" value="Genomic_DNA"/>
</dbReference>
<feature type="coiled-coil region" evidence="5">
    <location>
        <begin position="457"/>
        <end position="484"/>
    </location>
</feature>
<comment type="subcellular location">
    <subcellularLocation>
        <location evidence="1">Membrane</location>
        <topology evidence="1">Multi-pass membrane protein</topology>
    </subcellularLocation>
</comment>